<gene>
    <name evidence="1" type="ordered locus">PERMA_1821</name>
</gene>
<proteinExistence type="predicted"/>
<accession>C0QSD8</accession>
<dbReference type="KEGG" id="pmx:PERMA_1821"/>
<evidence type="ECO:0008006" key="3">
    <source>
        <dbReference type="Google" id="ProtNLM"/>
    </source>
</evidence>
<evidence type="ECO:0000313" key="1">
    <source>
        <dbReference type="EMBL" id="ACO03589.1"/>
    </source>
</evidence>
<dbReference type="HOGENOM" id="CLU_1249654_0_0_0"/>
<protein>
    <recommendedName>
        <fullName evidence="3">Phage protein</fullName>
    </recommendedName>
</protein>
<reference evidence="1 2" key="1">
    <citation type="journal article" date="2009" name="J. Bacteriol.">
        <title>Complete and draft genome sequences of six members of the Aquificales.</title>
        <authorList>
            <person name="Reysenbach A.L."/>
            <person name="Hamamura N."/>
            <person name="Podar M."/>
            <person name="Griffiths E."/>
            <person name="Ferreira S."/>
            <person name="Hochstein R."/>
            <person name="Heidelberg J."/>
            <person name="Johnson J."/>
            <person name="Mead D."/>
            <person name="Pohorille A."/>
            <person name="Sarmiento M."/>
            <person name="Schweighofer K."/>
            <person name="Seshadri R."/>
            <person name="Voytek M.A."/>
        </authorList>
    </citation>
    <scope>NUCLEOTIDE SEQUENCE [LARGE SCALE GENOMIC DNA]</scope>
    <source>
        <strain evidence="2">DSM 14350 / EX-H1</strain>
    </source>
</reference>
<keyword evidence="2" id="KW-1185">Reference proteome</keyword>
<dbReference type="OrthoDB" id="25751at2"/>
<name>C0QSD8_PERMH</name>
<dbReference type="PaxDb" id="123214-PERMA_1821"/>
<dbReference type="EMBL" id="CP001230">
    <property type="protein sequence ID" value="ACO03589.1"/>
    <property type="molecule type" value="Genomic_DNA"/>
</dbReference>
<sequence>MIADWLWEISPTSFKTGNKDKTERDIYKLYQVWESNIENFRQHAFTVRRQRFPQLASSNALYLLGKERGFNRFKSETEEEFRNRVINAISWYEKAGTVKGIREILSLYGFENVKITPVLKIDPSRWAEFRVETTSERQINAETVQLVIDIVNKLKPTHEKLREIILSYLTKTNCYLSSGTMAETTAYSEMITGFKWTSKGEAFVYAGSMGEVASTTQFVEV</sequence>
<dbReference type="STRING" id="123214.PERMA_1821"/>
<organism evidence="1 2">
    <name type="scientific">Persephonella marina (strain DSM 14350 / EX-H1)</name>
    <dbReference type="NCBI Taxonomy" id="123214"/>
    <lineage>
        <taxon>Bacteria</taxon>
        <taxon>Pseudomonadati</taxon>
        <taxon>Aquificota</taxon>
        <taxon>Aquificia</taxon>
        <taxon>Aquificales</taxon>
        <taxon>Hydrogenothermaceae</taxon>
        <taxon>Persephonella</taxon>
    </lineage>
</organism>
<dbReference type="RefSeq" id="WP_012675828.1">
    <property type="nucleotide sequence ID" value="NC_012440.1"/>
</dbReference>
<evidence type="ECO:0000313" key="2">
    <source>
        <dbReference type="Proteomes" id="UP000001366"/>
    </source>
</evidence>
<dbReference type="InterPro" id="IPR006521">
    <property type="entry name" value="Tail_protein_I"/>
</dbReference>
<dbReference type="Pfam" id="PF09684">
    <property type="entry name" value="Tail_P2_I"/>
    <property type="match status" value="1"/>
</dbReference>
<dbReference type="AlphaFoldDB" id="C0QSD8"/>
<dbReference type="Proteomes" id="UP000001366">
    <property type="component" value="Chromosome"/>
</dbReference>
<dbReference type="eggNOG" id="ENOG5033KMX">
    <property type="taxonomic scope" value="Bacteria"/>
</dbReference>